<dbReference type="Pfam" id="PF00171">
    <property type="entry name" value="Aldedh"/>
    <property type="match status" value="1"/>
</dbReference>
<dbReference type="InterPro" id="IPR012394">
    <property type="entry name" value="Aldehyde_DH_NAD(P)"/>
</dbReference>
<dbReference type="STRING" id="78915.A0A4V1IVP4"/>
<dbReference type="CDD" id="cd07087">
    <property type="entry name" value="ALDH_F3-13-14_CALDH-like"/>
    <property type="match status" value="1"/>
</dbReference>
<sequence length="488" mass="53933">MTQSTLAFSTHEEIDQCTADLAATFRSGLTRPLAFRKQQLRQLLRMLDENEDALTEALRLDLNKHYVEAMTTEITLVRDETARAIDKLSSWAASDYPSTRFTFMLSRPHVRKEPQGMVLVMGAWNYPITLLLSPVVAAIAAGNTVPSEVSSHTAQAITKLLPVYMDQRAYRVVNGAADECTYMLNKRFDHIFYTGNGVVGRIIMQAAAKHLTPVTLELGGKSPVIIHRSCNLKVAAQRIFYGKFLNCGQTCIAPDYVLCPSDLLPGLVDALRGCYQHAYDGDGVSSTSYGRIINHRHFDRLHGLLKESKAKGEQVLMGGNADRDTKYIEPTVVACTVDSPLMRDEIFGPLLPIIAMDTVDEAVDFVNSRDQPLALYLFATDKKVIKHILDSTRSGGACVNDTVLQFAIGQIPFGGTGHSGIGRYHGKYGFDTFSHMRATLHSGYADEPLRKSFIYPPYNIKKMPVLAFALSKYTLAGRRANSKPSGTN</sequence>
<reference evidence="10" key="1">
    <citation type="journal article" date="2018" name="Nat. Microbiol.">
        <title>Leveraging single-cell genomics to expand the fungal tree of life.</title>
        <authorList>
            <person name="Ahrendt S.R."/>
            <person name="Quandt C.A."/>
            <person name="Ciobanu D."/>
            <person name="Clum A."/>
            <person name="Salamov A."/>
            <person name="Andreopoulos B."/>
            <person name="Cheng J.F."/>
            <person name="Woyke T."/>
            <person name="Pelin A."/>
            <person name="Henrissat B."/>
            <person name="Reynolds N.K."/>
            <person name="Benny G.L."/>
            <person name="Smith M.E."/>
            <person name="James T.Y."/>
            <person name="Grigoriev I.V."/>
        </authorList>
    </citation>
    <scope>NUCLEOTIDE SEQUENCE [LARGE SCALE GENOMIC DNA]</scope>
    <source>
        <strain evidence="10">RSA 1356</strain>
    </source>
</reference>
<dbReference type="Gene3D" id="3.40.309.10">
    <property type="entry name" value="Aldehyde Dehydrogenase, Chain A, domain 2"/>
    <property type="match status" value="1"/>
</dbReference>
<accession>A0A4V1IVP4</accession>
<dbReference type="FunFam" id="3.40.605.10:FF:000004">
    <property type="entry name" value="Aldehyde dehydrogenase"/>
    <property type="match status" value="1"/>
</dbReference>
<keyword evidence="2 4" id="KW-0560">Oxidoreductase</keyword>
<proteinExistence type="inferred from homology"/>
<evidence type="ECO:0000256" key="5">
    <source>
        <dbReference type="PIRSR" id="PIRSR036492-1"/>
    </source>
</evidence>
<dbReference type="PANTHER" id="PTHR43570:SF16">
    <property type="entry name" value="ALDEHYDE DEHYDROGENASE TYPE III, ISOFORM Q"/>
    <property type="match status" value="1"/>
</dbReference>
<feature type="active site" evidence="5 6">
    <location>
        <position position="217"/>
    </location>
</feature>
<evidence type="ECO:0000259" key="8">
    <source>
        <dbReference type="Pfam" id="PF00171"/>
    </source>
</evidence>
<dbReference type="GO" id="GO:0004029">
    <property type="term" value="F:aldehyde dehydrogenase (NAD+) activity"/>
    <property type="evidence" value="ECO:0007669"/>
    <property type="project" value="TreeGrafter"/>
</dbReference>
<dbReference type="Gene3D" id="3.40.605.10">
    <property type="entry name" value="Aldehyde Dehydrogenase, Chain A, domain 1"/>
    <property type="match status" value="1"/>
</dbReference>
<dbReference type="SUPFAM" id="SSF53720">
    <property type="entry name" value="ALDH-like"/>
    <property type="match status" value="1"/>
</dbReference>
<dbReference type="OrthoDB" id="440325at2759"/>
<comment type="similarity">
    <text evidence="1 4 7">Belongs to the aldehyde dehydrogenase family.</text>
</comment>
<dbReference type="PIRSF" id="PIRSF036492">
    <property type="entry name" value="ALDH"/>
    <property type="match status" value="1"/>
</dbReference>
<dbReference type="PANTHER" id="PTHR43570">
    <property type="entry name" value="ALDEHYDE DEHYDROGENASE"/>
    <property type="match status" value="1"/>
</dbReference>
<feature type="active site" evidence="5">
    <location>
        <position position="251"/>
    </location>
</feature>
<dbReference type="InterPro" id="IPR016162">
    <property type="entry name" value="Ald_DH_N"/>
</dbReference>
<dbReference type="FunFam" id="3.40.309.10:FF:000003">
    <property type="entry name" value="Aldehyde dehydrogenase"/>
    <property type="match status" value="1"/>
</dbReference>
<evidence type="ECO:0000256" key="6">
    <source>
        <dbReference type="PROSITE-ProRule" id="PRU10007"/>
    </source>
</evidence>
<dbReference type="InterPro" id="IPR029510">
    <property type="entry name" value="Ald_DH_CS_GLU"/>
</dbReference>
<dbReference type="InterPro" id="IPR015590">
    <property type="entry name" value="Aldehyde_DH_dom"/>
</dbReference>
<dbReference type="Proteomes" id="UP000271241">
    <property type="component" value="Unassembled WGS sequence"/>
</dbReference>
<evidence type="ECO:0000313" key="10">
    <source>
        <dbReference type="Proteomes" id="UP000271241"/>
    </source>
</evidence>
<dbReference type="InterPro" id="IPR016160">
    <property type="entry name" value="Ald_DH_CS_CYS"/>
</dbReference>
<name>A0A4V1IVP4_9FUNG</name>
<dbReference type="PROSITE" id="PS00070">
    <property type="entry name" value="ALDEHYDE_DEHYDR_CYS"/>
    <property type="match status" value="1"/>
</dbReference>
<keyword evidence="3" id="KW-0520">NAD</keyword>
<evidence type="ECO:0000256" key="2">
    <source>
        <dbReference type="ARBA" id="ARBA00023002"/>
    </source>
</evidence>
<dbReference type="PROSITE" id="PS00687">
    <property type="entry name" value="ALDEHYDE_DEHYDR_GLU"/>
    <property type="match status" value="1"/>
</dbReference>
<dbReference type="AlphaFoldDB" id="A0A4V1IVP4"/>
<dbReference type="EMBL" id="KZ993468">
    <property type="protein sequence ID" value="RKP04769.1"/>
    <property type="molecule type" value="Genomic_DNA"/>
</dbReference>
<dbReference type="GO" id="GO:0005737">
    <property type="term" value="C:cytoplasm"/>
    <property type="evidence" value="ECO:0007669"/>
    <property type="project" value="TreeGrafter"/>
</dbReference>
<gene>
    <name evidence="9" type="ORF">THASP1DRAFT_33426</name>
</gene>
<dbReference type="GO" id="GO:0006081">
    <property type="term" value="P:aldehyde metabolic process"/>
    <property type="evidence" value="ECO:0007669"/>
    <property type="project" value="InterPro"/>
</dbReference>
<keyword evidence="10" id="KW-1185">Reference proteome</keyword>
<evidence type="ECO:0000256" key="7">
    <source>
        <dbReference type="RuleBase" id="RU003345"/>
    </source>
</evidence>
<evidence type="ECO:0000313" key="9">
    <source>
        <dbReference type="EMBL" id="RKP04769.1"/>
    </source>
</evidence>
<evidence type="ECO:0000256" key="3">
    <source>
        <dbReference type="ARBA" id="ARBA00023027"/>
    </source>
</evidence>
<evidence type="ECO:0000256" key="1">
    <source>
        <dbReference type="ARBA" id="ARBA00009986"/>
    </source>
</evidence>
<dbReference type="InterPro" id="IPR016161">
    <property type="entry name" value="Ald_DH/histidinol_DH"/>
</dbReference>
<organism evidence="9 10">
    <name type="scientific">Thamnocephalis sphaerospora</name>
    <dbReference type="NCBI Taxonomy" id="78915"/>
    <lineage>
        <taxon>Eukaryota</taxon>
        <taxon>Fungi</taxon>
        <taxon>Fungi incertae sedis</taxon>
        <taxon>Zoopagomycota</taxon>
        <taxon>Zoopagomycotina</taxon>
        <taxon>Zoopagomycetes</taxon>
        <taxon>Zoopagales</taxon>
        <taxon>Sigmoideomycetaceae</taxon>
        <taxon>Thamnocephalis</taxon>
    </lineage>
</organism>
<protein>
    <recommendedName>
        <fullName evidence="4">Aldehyde dehydrogenase</fullName>
    </recommendedName>
</protein>
<evidence type="ECO:0000256" key="4">
    <source>
        <dbReference type="PIRNR" id="PIRNR036492"/>
    </source>
</evidence>
<feature type="domain" description="Aldehyde dehydrogenase" evidence="8">
    <location>
        <begin position="6"/>
        <end position="437"/>
    </location>
</feature>
<dbReference type="InterPro" id="IPR016163">
    <property type="entry name" value="Ald_DH_C"/>
</dbReference>